<comment type="caution">
    <text evidence="1">The sequence shown here is derived from an EMBL/GenBank/DDBJ whole genome shotgun (WGS) entry which is preliminary data.</text>
</comment>
<keyword evidence="2" id="KW-1185">Reference proteome</keyword>
<dbReference type="Proteomes" id="UP001233999">
    <property type="component" value="Unassembled WGS sequence"/>
</dbReference>
<evidence type="ECO:0000313" key="1">
    <source>
        <dbReference type="EMBL" id="KAJ9593302.1"/>
    </source>
</evidence>
<dbReference type="AlphaFoldDB" id="A0AAD8A6E4"/>
<accession>A0AAD8A6E4</accession>
<reference evidence="1" key="1">
    <citation type="journal article" date="2023" name="IScience">
        <title>Live-bearing cockroach genome reveals convergent evolutionary mechanisms linked to viviparity in insects and beyond.</title>
        <authorList>
            <person name="Fouks B."/>
            <person name="Harrison M.C."/>
            <person name="Mikhailova A.A."/>
            <person name="Marchal E."/>
            <person name="English S."/>
            <person name="Carruthers M."/>
            <person name="Jennings E.C."/>
            <person name="Chiamaka E.L."/>
            <person name="Frigard R.A."/>
            <person name="Pippel M."/>
            <person name="Attardo G.M."/>
            <person name="Benoit J.B."/>
            <person name="Bornberg-Bauer E."/>
            <person name="Tobe S.S."/>
        </authorList>
    </citation>
    <scope>NUCLEOTIDE SEQUENCE</scope>
    <source>
        <strain evidence="1">Stay&amp;Tobe</strain>
    </source>
</reference>
<feature type="non-terminal residue" evidence="1">
    <location>
        <position position="1"/>
    </location>
</feature>
<gene>
    <name evidence="1" type="ORF">L9F63_015177</name>
</gene>
<proteinExistence type="predicted"/>
<feature type="non-terminal residue" evidence="1">
    <location>
        <position position="87"/>
    </location>
</feature>
<reference evidence="1" key="2">
    <citation type="submission" date="2023-05" db="EMBL/GenBank/DDBJ databases">
        <authorList>
            <person name="Fouks B."/>
        </authorList>
    </citation>
    <scope>NUCLEOTIDE SEQUENCE</scope>
    <source>
        <strain evidence="1">Stay&amp;Tobe</strain>
        <tissue evidence="1">Testes</tissue>
    </source>
</reference>
<dbReference type="EMBL" id="JASPKZ010003449">
    <property type="protein sequence ID" value="KAJ9593302.1"/>
    <property type="molecule type" value="Genomic_DNA"/>
</dbReference>
<organism evidence="1 2">
    <name type="scientific">Diploptera punctata</name>
    <name type="common">Pacific beetle cockroach</name>
    <dbReference type="NCBI Taxonomy" id="6984"/>
    <lineage>
        <taxon>Eukaryota</taxon>
        <taxon>Metazoa</taxon>
        <taxon>Ecdysozoa</taxon>
        <taxon>Arthropoda</taxon>
        <taxon>Hexapoda</taxon>
        <taxon>Insecta</taxon>
        <taxon>Pterygota</taxon>
        <taxon>Neoptera</taxon>
        <taxon>Polyneoptera</taxon>
        <taxon>Dictyoptera</taxon>
        <taxon>Blattodea</taxon>
        <taxon>Blaberoidea</taxon>
        <taxon>Blaberidae</taxon>
        <taxon>Diplopterinae</taxon>
        <taxon>Diploptera</taxon>
    </lineage>
</organism>
<evidence type="ECO:0000313" key="2">
    <source>
        <dbReference type="Proteomes" id="UP001233999"/>
    </source>
</evidence>
<sequence>ERSKFSPISSNFSSNWIGPCHGGITVSSGLLNKAILYYMKLAIVWVTSLFQNNTAHESVCLFCNQQCTLAALVSNSSSTAGCYKRKW</sequence>
<name>A0AAD8A6E4_DIPPU</name>
<protein>
    <submittedName>
        <fullName evidence="1">Uncharacterized protein</fullName>
    </submittedName>
</protein>